<comment type="subcellular location">
    <subcellularLocation>
        <location evidence="6">Cell membrane</location>
        <topology evidence="6">Single-pass membrane protein</topology>
    </subcellularLocation>
</comment>
<protein>
    <recommendedName>
        <fullName evidence="6">Ion-translocating oxidoreductase complex subunit G</fullName>
        <ecNumber evidence="6">7.-.-.-</ecNumber>
    </recommendedName>
    <alternativeName>
        <fullName evidence="6">Rnf electron transport complex subunit G</fullName>
    </alternativeName>
</protein>
<dbReference type="InterPro" id="IPR007329">
    <property type="entry name" value="FMN-bd"/>
</dbReference>
<comment type="cofactor">
    <cofactor evidence="6">
        <name>FMN</name>
        <dbReference type="ChEBI" id="CHEBI:58210"/>
    </cofactor>
</comment>
<dbReference type="Proteomes" id="UP000824205">
    <property type="component" value="Unassembled WGS sequence"/>
</dbReference>
<reference evidence="8" key="1">
    <citation type="journal article" date="2021" name="PeerJ">
        <title>Extensive microbial diversity within the chicken gut microbiome revealed by metagenomics and culture.</title>
        <authorList>
            <person name="Gilroy R."/>
            <person name="Ravi A."/>
            <person name="Getino M."/>
            <person name="Pursley I."/>
            <person name="Horton D.L."/>
            <person name="Alikhan N.F."/>
            <person name="Baker D."/>
            <person name="Gharbi K."/>
            <person name="Hall N."/>
            <person name="Watson M."/>
            <person name="Adriaenssens E.M."/>
            <person name="Foster-Nyarko E."/>
            <person name="Jarju S."/>
            <person name="Secka A."/>
            <person name="Antonio M."/>
            <person name="Oren A."/>
            <person name="Chaudhuri R.R."/>
            <person name="La Ragione R."/>
            <person name="Hildebrand F."/>
            <person name="Pallen M.J."/>
        </authorList>
    </citation>
    <scope>NUCLEOTIDE SEQUENCE</scope>
    <source>
        <strain evidence="8">421</strain>
    </source>
</reference>
<dbReference type="HAMAP" id="MF_00479">
    <property type="entry name" value="RsxG_RnfG"/>
    <property type="match status" value="1"/>
</dbReference>
<gene>
    <name evidence="6" type="primary">rnfG</name>
    <name evidence="8" type="ORF">IAA48_04300</name>
</gene>
<feature type="domain" description="FMN-binding" evidence="7">
    <location>
        <begin position="110"/>
        <end position="200"/>
    </location>
</feature>
<dbReference type="EC" id="7.-.-.-" evidence="6"/>
<keyword evidence="4 6" id="KW-0288">FMN</keyword>
<proteinExistence type="inferred from homology"/>
<keyword evidence="5 6" id="KW-0249">Electron transport</keyword>
<organism evidence="8 9">
    <name type="scientific">Candidatus Eubacterium faecipullorum</name>
    <dbReference type="NCBI Taxonomy" id="2838571"/>
    <lineage>
        <taxon>Bacteria</taxon>
        <taxon>Bacillati</taxon>
        <taxon>Bacillota</taxon>
        <taxon>Clostridia</taxon>
        <taxon>Eubacteriales</taxon>
        <taxon>Eubacteriaceae</taxon>
        <taxon>Eubacterium</taxon>
    </lineage>
</organism>
<dbReference type="GO" id="GO:0005886">
    <property type="term" value="C:plasma membrane"/>
    <property type="evidence" value="ECO:0007669"/>
    <property type="project" value="UniProtKB-SubCell"/>
</dbReference>
<evidence type="ECO:0000256" key="1">
    <source>
        <dbReference type="ARBA" id="ARBA00022448"/>
    </source>
</evidence>
<evidence type="ECO:0000256" key="5">
    <source>
        <dbReference type="ARBA" id="ARBA00022982"/>
    </source>
</evidence>
<reference evidence="8" key="2">
    <citation type="submission" date="2021-04" db="EMBL/GenBank/DDBJ databases">
        <authorList>
            <person name="Gilroy R."/>
        </authorList>
    </citation>
    <scope>NUCLEOTIDE SEQUENCE</scope>
    <source>
        <strain evidence="8">421</strain>
    </source>
</reference>
<keyword evidence="6" id="KW-1133">Transmembrane helix</keyword>
<dbReference type="EMBL" id="DXGE01000018">
    <property type="protein sequence ID" value="HIW85697.1"/>
    <property type="molecule type" value="Genomic_DNA"/>
</dbReference>
<keyword evidence="6" id="KW-0472">Membrane</keyword>
<dbReference type="GO" id="GO:0009055">
    <property type="term" value="F:electron transfer activity"/>
    <property type="evidence" value="ECO:0007669"/>
    <property type="project" value="InterPro"/>
</dbReference>
<comment type="caution">
    <text evidence="8">The sequence shown here is derived from an EMBL/GenBank/DDBJ whole genome shotgun (WGS) entry which is preliminary data.</text>
</comment>
<keyword evidence="1 6" id="KW-0813">Transport</keyword>
<evidence type="ECO:0000256" key="2">
    <source>
        <dbReference type="ARBA" id="ARBA00022553"/>
    </source>
</evidence>
<dbReference type="Pfam" id="PF04205">
    <property type="entry name" value="FMN_bind"/>
    <property type="match status" value="1"/>
</dbReference>
<dbReference type="PIRSF" id="PIRSF006091">
    <property type="entry name" value="E_trnsport_RnfG"/>
    <property type="match status" value="1"/>
</dbReference>
<feature type="modified residue" description="FMN phosphoryl threonine" evidence="6">
    <location>
        <position position="183"/>
    </location>
</feature>
<dbReference type="AlphaFoldDB" id="A0A9D1RDQ7"/>
<accession>A0A9D1RDQ7</accession>
<dbReference type="PANTHER" id="PTHR36118">
    <property type="entry name" value="ION-TRANSLOCATING OXIDOREDUCTASE COMPLEX SUBUNIT G"/>
    <property type="match status" value="1"/>
</dbReference>
<keyword evidence="2 6" id="KW-0597">Phosphoprotein</keyword>
<evidence type="ECO:0000313" key="9">
    <source>
        <dbReference type="Proteomes" id="UP000824205"/>
    </source>
</evidence>
<keyword evidence="6" id="KW-1278">Translocase</keyword>
<dbReference type="GO" id="GO:0010181">
    <property type="term" value="F:FMN binding"/>
    <property type="evidence" value="ECO:0007669"/>
    <property type="project" value="InterPro"/>
</dbReference>
<keyword evidence="6" id="KW-0812">Transmembrane</keyword>
<dbReference type="SMART" id="SM00900">
    <property type="entry name" value="FMN_bind"/>
    <property type="match status" value="1"/>
</dbReference>
<comment type="similarity">
    <text evidence="6">Belongs to the RnfG family.</text>
</comment>
<evidence type="ECO:0000259" key="7">
    <source>
        <dbReference type="SMART" id="SM00900"/>
    </source>
</evidence>
<dbReference type="PANTHER" id="PTHR36118:SF1">
    <property type="entry name" value="ION-TRANSLOCATING OXIDOREDUCTASE COMPLEX SUBUNIT G"/>
    <property type="match status" value="1"/>
</dbReference>
<keyword evidence="6" id="KW-1003">Cell membrane</keyword>
<evidence type="ECO:0000256" key="4">
    <source>
        <dbReference type="ARBA" id="ARBA00022643"/>
    </source>
</evidence>
<sequence length="208" mass="20947">MAKSKSSFIKNCVALLVITLVAGLALSAVNEITKAPIAKAEEQARLEAYQTVYPGAELETPADIDTMLEGAQAAVEAAGLSGCTVSDILYANGENGERVGYIIAAVSPNGYGGDVSVAIGIEAASDTITGFSVLSNSETAGLGARCTEDAFTAQFAGKEATSIEYVKGGGAAGNQIDAISGATVTTNAVTEAVNSALAVYNSLLKEGV</sequence>
<dbReference type="InterPro" id="IPR010209">
    <property type="entry name" value="Ion_transpt_RnfG/RsxG"/>
</dbReference>
<evidence type="ECO:0000313" key="8">
    <source>
        <dbReference type="EMBL" id="HIW85697.1"/>
    </source>
</evidence>
<name>A0A9D1RDQ7_9FIRM</name>
<dbReference type="GO" id="GO:0022900">
    <property type="term" value="P:electron transport chain"/>
    <property type="evidence" value="ECO:0007669"/>
    <property type="project" value="UniProtKB-UniRule"/>
</dbReference>
<keyword evidence="3 6" id="KW-0285">Flavoprotein</keyword>
<evidence type="ECO:0000256" key="6">
    <source>
        <dbReference type="HAMAP-Rule" id="MF_00479"/>
    </source>
</evidence>
<comment type="subunit">
    <text evidence="6">The complex is composed of six subunits: RnfA, RnfB, RnfC, RnfD, RnfE and RnfG.</text>
</comment>
<comment type="function">
    <text evidence="6">Part of a membrane-bound complex that couples electron transfer with translocation of ions across the membrane.</text>
</comment>
<dbReference type="NCBIfam" id="TIGR01947">
    <property type="entry name" value="rnfG"/>
    <property type="match status" value="1"/>
</dbReference>
<evidence type="ECO:0000256" key="3">
    <source>
        <dbReference type="ARBA" id="ARBA00022630"/>
    </source>
</evidence>